<keyword evidence="4" id="KW-1185">Reference proteome</keyword>
<dbReference type="AlphaFoldDB" id="A0A0U1DCZ9"/>
<feature type="chain" id="PRO_5006707944" evidence="1">
    <location>
        <begin position="30"/>
        <end position="229"/>
    </location>
</feature>
<dbReference type="InterPro" id="IPR058593">
    <property type="entry name" value="ARB_07466-like_C"/>
</dbReference>
<evidence type="ECO:0000313" key="3">
    <source>
        <dbReference type="EMBL" id="CQD13010.1"/>
    </source>
</evidence>
<sequence precursor="true">MGKNVLADGRGRWLAIVASFALAAGMVYAQDTKPRCCAPNAAAAAAAAAAPAPTTPAAAPTSAPHTATPAEVEMLAANAPAAAQQFQVALPRGLASEDRLQVKTIWAERAISVLFPQIKTIYGYRQDPLPWHPNGLAIDVMIPNHGSPEGIELGNQIAGYALANAKRWGINHVIWRQKIYPGVGGGSWTADLGSETLNHYDHVHIATNGGGYPTGREVYYIASMTPAPN</sequence>
<reference evidence="4" key="1">
    <citation type="submission" date="2015-03" db="EMBL/GenBank/DDBJ databases">
        <authorList>
            <person name="Urmite Genomes"/>
        </authorList>
    </citation>
    <scope>NUCLEOTIDE SEQUENCE [LARGE SCALE GENOMIC DNA]</scope>
    <source>
        <strain evidence="4">CSUR P1344</strain>
    </source>
</reference>
<keyword evidence="1" id="KW-0732">Signal</keyword>
<evidence type="ECO:0000256" key="1">
    <source>
        <dbReference type="SAM" id="SignalP"/>
    </source>
</evidence>
<accession>A0A0U1DCZ9</accession>
<evidence type="ECO:0000313" key="4">
    <source>
        <dbReference type="Proteomes" id="UP000199601"/>
    </source>
</evidence>
<proteinExistence type="predicted"/>
<dbReference type="EMBL" id="CTEC01000001">
    <property type="protein sequence ID" value="CQD13010.1"/>
    <property type="molecule type" value="Genomic_DNA"/>
</dbReference>
<dbReference type="Proteomes" id="UP000199601">
    <property type="component" value="Unassembled WGS sequence"/>
</dbReference>
<evidence type="ECO:0000259" key="2">
    <source>
        <dbReference type="Pfam" id="PF26571"/>
    </source>
</evidence>
<dbReference type="Pfam" id="PF26571">
    <property type="entry name" value="VldE"/>
    <property type="match status" value="1"/>
</dbReference>
<feature type="signal peptide" evidence="1">
    <location>
        <begin position="1"/>
        <end position="29"/>
    </location>
</feature>
<dbReference type="RefSeq" id="WP_244275207.1">
    <property type="nucleotide sequence ID" value="NZ_CTEC01000001.1"/>
</dbReference>
<feature type="domain" description="ARB-07466-like C-terminal" evidence="2">
    <location>
        <begin position="97"/>
        <end position="200"/>
    </location>
</feature>
<gene>
    <name evidence="3" type="ORF">BN000_02781</name>
</gene>
<name>A0A0U1DCZ9_9MYCO</name>
<organism evidence="3 4">
    <name type="scientific">Mycobacterium europaeum</name>
    <dbReference type="NCBI Taxonomy" id="761804"/>
    <lineage>
        <taxon>Bacteria</taxon>
        <taxon>Bacillati</taxon>
        <taxon>Actinomycetota</taxon>
        <taxon>Actinomycetes</taxon>
        <taxon>Mycobacteriales</taxon>
        <taxon>Mycobacteriaceae</taxon>
        <taxon>Mycobacterium</taxon>
        <taxon>Mycobacterium simiae complex</taxon>
    </lineage>
</organism>
<protein>
    <submittedName>
        <fullName evidence="3">NLP/P60 family protein</fullName>
    </submittedName>
</protein>